<evidence type="ECO:0000313" key="3">
    <source>
        <dbReference type="Proteomes" id="UP000233837"/>
    </source>
</evidence>
<evidence type="ECO:0000256" key="1">
    <source>
        <dbReference type="SAM" id="Phobius"/>
    </source>
</evidence>
<sequence length="274" mass="33624">MEALIALINLGTTWVFILILYHNSYFIWFKMNNWSTFDFTFFYRIADTYTNIWAYLHFVNIDWEICWNPYWIEHIFVYYFFMSETVSNWVSFVKVLKNYILLIFNNHMEHYANYNGTVCMIYGFWMSLFGLRLLMNMHFILPHFIYRKAINFYFLWMNSSKHLLHFITGDLYFGYWKDYQKGNIKAWPVLVNAVFWNSSGAKAIYSHFICSFGYLDYFGGCIEYFWSDSGIWRFFCRWIFTNIGEPKIVKVIKFYLFLYFWVFAFIFCKRIVQN</sequence>
<keyword evidence="1" id="KW-0472">Membrane</keyword>
<organism evidence="2 3">
    <name type="scientific">Dendrobium catenatum</name>
    <dbReference type="NCBI Taxonomy" id="906689"/>
    <lineage>
        <taxon>Eukaryota</taxon>
        <taxon>Viridiplantae</taxon>
        <taxon>Streptophyta</taxon>
        <taxon>Embryophyta</taxon>
        <taxon>Tracheophyta</taxon>
        <taxon>Spermatophyta</taxon>
        <taxon>Magnoliopsida</taxon>
        <taxon>Liliopsida</taxon>
        <taxon>Asparagales</taxon>
        <taxon>Orchidaceae</taxon>
        <taxon>Epidendroideae</taxon>
        <taxon>Malaxideae</taxon>
        <taxon>Dendrobiinae</taxon>
        <taxon>Dendrobium</taxon>
    </lineage>
</organism>
<feature type="transmembrane region" description="Helical" evidence="1">
    <location>
        <begin position="111"/>
        <end position="131"/>
    </location>
</feature>
<feature type="transmembrane region" description="Helical" evidence="1">
    <location>
        <begin position="70"/>
        <end position="90"/>
    </location>
</feature>
<reference evidence="2 3" key="2">
    <citation type="journal article" date="2017" name="Nature">
        <title>The Apostasia genome and the evolution of orchids.</title>
        <authorList>
            <person name="Zhang G.Q."/>
            <person name="Liu K.W."/>
            <person name="Li Z."/>
            <person name="Lohaus R."/>
            <person name="Hsiao Y.Y."/>
            <person name="Niu S.C."/>
            <person name="Wang J.Y."/>
            <person name="Lin Y.C."/>
            <person name="Xu Q."/>
            <person name="Chen L.J."/>
            <person name="Yoshida K."/>
            <person name="Fujiwara S."/>
            <person name="Wang Z.W."/>
            <person name="Zhang Y.Q."/>
            <person name="Mitsuda N."/>
            <person name="Wang M."/>
            <person name="Liu G.H."/>
            <person name="Pecoraro L."/>
            <person name="Huang H.X."/>
            <person name="Xiao X.J."/>
            <person name="Lin M."/>
            <person name="Wu X.Y."/>
            <person name="Wu W.L."/>
            <person name="Chen Y.Y."/>
            <person name="Chang S.B."/>
            <person name="Sakamoto S."/>
            <person name="Ohme-Takagi M."/>
            <person name="Yagi M."/>
            <person name="Zeng S.J."/>
            <person name="Shen C.Y."/>
            <person name="Yeh C.M."/>
            <person name="Luo Y.B."/>
            <person name="Tsai W.C."/>
            <person name="Van de Peer Y."/>
            <person name="Liu Z.J."/>
        </authorList>
    </citation>
    <scope>NUCLEOTIDE SEQUENCE [LARGE SCALE GENOMIC DNA]</scope>
    <source>
        <tissue evidence="2">The whole plant</tissue>
    </source>
</reference>
<keyword evidence="1" id="KW-1133">Transmembrane helix</keyword>
<dbReference type="Proteomes" id="UP000233837">
    <property type="component" value="Unassembled WGS sequence"/>
</dbReference>
<keyword evidence="3" id="KW-1185">Reference proteome</keyword>
<evidence type="ECO:0000313" key="2">
    <source>
        <dbReference type="EMBL" id="PKU77636.1"/>
    </source>
</evidence>
<keyword evidence="1" id="KW-0812">Transmembrane</keyword>
<name>A0A2I0WPS2_9ASPA</name>
<gene>
    <name evidence="2" type="ORF">MA16_Dca012708</name>
</gene>
<dbReference type="AlphaFoldDB" id="A0A2I0WPS2"/>
<feature type="transmembrane region" description="Helical" evidence="1">
    <location>
        <begin position="254"/>
        <end position="272"/>
    </location>
</feature>
<proteinExistence type="predicted"/>
<dbReference type="EMBL" id="KZ502491">
    <property type="protein sequence ID" value="PKU77636.1"/>
    <property type="molecule type" value="Genomic_DNA"/>
</dbReference>
<reference evidence="2 3" key="1">
    <citation type="journal article" date="2016" name="Sci. Rep.">
        <title>The Dendrobium catenatum Lindl. genome sequence provides insights into polysaccharide synthase, floral development and adaptive evolution.</title>
        <authorList>
            <person name="Zhang G.Q."/>
            <person name="Xu Q."/>
            <person name="Bian C."/>
            <person name="Tsai W.C."/>
            <person name="Yeh C.M."/>
            <person name="Liu K.W."/>
            <person name="Yoshida K."/>
            <person name="Zhang L.S."/>
            <person name="Chang S.B."/>
            <person name="Chen F."/>
            <person name="Shi Y."/>
            <person name="Su Y.Y."/>
            <person name="Zhang Y.Q."/>
            <person name="Chen L.J."/>
            <person name="Yin Y."/>
            <person name="Lin M."/>
            <person name="Huang H."/>
            <person name="Deng H."/>
            <person name="Wang Z.W."/>
            <person name="Zhu S.L."/>
            <person name="Zhao X."/>
            <person name="Deng C."/>
            <person name="Niu S.C."/>
            <person name="Huang J."/>
            <person name="Wang M."/>
            <person name="Liu G.H."/>
            <person name="Yang H.J."/>
            <person name="Xiao X.J."/>
            <person name="Hsiao Y.Y."/>
            <person name="Wu W.L."/>
            <person name="Chen Y.Y."/>
            <person name="Mitsuda N."/>
            <person name="Ohme-Takagi M."/>
            <person name="Luo Y.B."/>
            <person name="Van de Peer Y."/>
            <person name="Liu Z.J."/>
        </authorList>
    </citation>
    <scope>NUCLEOTIDE SEQUENCE [LARGE SCALE GENOMIC DNA]</scope>
    <source>
        <tissue evidence="2">The whole plant</tissue>
    </source>
</reference>
<protein>
    <submittedName>
        <fullName evidence="2">Uncharacterized protein</fullName>
    </submittedName>
</protein>
<feature type="transmembrane region" description="Helical" evidence="1">
    <location>
        <begin position="6"/>
        <end position="29"/>
    </location>
</feature>
<accession>A0A2I0WPS2</accession>